<sequence length="308" mass="35237">MTHPKVLYKYKAFDSLTLDLLVADRVYCANPADFNDPLDTKPCVKPDLPVADLENVLRVLIERRTSSEMRAAANSIKYRGPKTVEHIDRHSRRQAEIVLSEISYHATNPDYSKPAPEPQIDLLGHAIEREILRIYEKGVLSLAERFDCPLMWSHYGNQHNGICIGYKIPADAKPNIFKVKYGGSREIEASKIMCMLDDAPGAQVEVDSAVLLRKAYDWKYEKEWRFIGSRGLMDSPFELAEITFGSRCLDSVKFTLLKALESRLADVSFYEIREKYGTFKLKRYRLNVDELSASYPRNNQAILACFDD</sequence>
<accession>A0A1H1QV39</accession>
<dbReference type="EMBL" id="LT629748">
    <property type="protein sequence ID" value="SDS27193.1"/>
    <property type="molecule type" value="Genomic_DNA"/>
</dbReference>
<dbReference type="Pfam" id="PF11185">
    <property type="entry name" value="DUF2971"/>
    <property type="match status" value="1"/>
</dbReference>
<dbReference type="STRING" id="797277.SAMN05216198_1583"/>
<reference evidence="2" key="1">
    <citation type="submission" date="2016-10" db="EMBL/GenBank/DDBJ databases">
        <authorList>
            <person name="Varghese N."/>
            <person name="Submissions S."/>
        </authorList>
    </citation>
    <scope>NUCLEOTIDE SEQUENCE [LARGE SCALE GENOMIC DNA]</scope>
    <source>
        <strain evidence="2">2SM5</strain>
    </source>
</reference>
<dbReference type="InterPro" id="IPR021352">
    <property type="entry name" value="DUF2971"/>
</dbReference>
<gene>
    <name evidence="1" type="ORF">SAMN05216198_1583</name>
</gene>
<name>A0A1H1QV39_9GAMM</name>
<dbReference type="AlphaFoldDB" id="A0A1H1QV39"/>
<organism evidence="1 2">
    <name type="scientific">Halopseudomonas litoralis</name>
    <dbReference type="NCBI Taxonomy" id="797277"/>
    <lineage>
        <taxon>Bacteria</taxon>
        <taxon>Pseudomonadati</taxon>
        <taxon>Pseudomonadota</taxon>
        <taxon>Gammaproteobacteria</taxon>
        <taxon>Pseudomonadales</taxon>
        <taxon>Pseudomonadaceae</taxon>
        <taxon>Halopseudomonas</taxon>
    </lineage>
</organism>
<evidence type="ECO:0000313" key="2">
    <source>
        <dbReference type="Proteomes" id="UP000243426"/>
    </source>
</evidence>
<keyword evidence="2" id="KW-1185">Reference proteome</keyword>
<proteinExistence type="predicted"/>
<protein>
    <recommendedName>
        <fullName evidence="3">DUF2971 domain-containing protein</fullName>
    </recommendedName>
</protein>
<evidence type="ECO:0008006" key="3">
    <source>
        <dbReference type="Google" id="ProtNLM"/>
    </source>
</evidence>
<dbReference type="OrthoDB" id="4119964at2"/>
<dbReference type="Proteomes" id="UP000243426">
    <property type="component" value="Chromosome I"/>
</dbReference>
<evidence type="ECO:0000313" key="1">
    <source>
        <dbReference type="EMBL" id="SDS27193.1"/>
    </source>
</evidence>